<accession>A0A9W9KE47</accession>
<dbReference type="OrthoDB" id="3497702at2759"/>
<feature type="chain" id="PRO_5040881117" evidence="1">
    <location>
        <begin position="21"/>
        <end position="125"/>
    </location>
</feature>
<reference evidence="2" key="1">
    <citation type="submission" date="2022-11" db="EMBL/GenBank/DDBJ databases">
        <authorList>
            <person name="Petersen C."/>
        </authorList>
    </citation>
    <scope>NUCLEOTIDE SEQUENCE</scope>
    <source>
        <strain evidence="2">IBT 34128</strain>
    </source>
</reference>
<evidence type="ECO:0000313" key="3">
    <source>
        <dbReference type="Proteomes" id="UP001141434"/>
    </source>
</evidence>
<dbReference type="EMBL" id="JAPMSZ010000005">
    <property type="protein sequence ID" value="KAJ5101687.1"/>
    <property type="molecule type" value="Genomic_DNA"/>
</dbReference>
<keyword evidence="3" id="KW-1185">Reference proteome</keyword>
<reference evidence="2" key="2">
    <citation type="journal article" date="2023" name="IMA Fungus">
        <title>Comparative genomic study of the Penicillium genus elucidates a diverse pangenome and 15 lateral gene transfer events.</title>
        <authorList>
            <person name="Petersen C."/>
            <person name="Sorensen T."/>
            <person name="Nielsen M.R."/>
            <person name="Sondergaard T.E."/>
            <person name="Sorensen J.L."/>
            <person name="Fitzpatrick D.A."/>
            <person name="Frisvad J.C."/>
            <person name="Nielsen K.L."/>
        </authorList>
    </citation>
    <scope>NUCLEOTIDE SEQUENCE</scope>
    <source>
        <strain evidence="2">IBT 34128</strain>
    </source>
</reference>
<keyword evidence="1" id="KW-0732">Signal</keyword>
<sequence>MKLTGAAILLLSCLSTATLADDHKHKPDTATIQLANDQSGANANVAVPENGKKYSIESLWGKTAVAKKGRVFATSAQLVAFQQHTHCTIFDHDHLHAELDARKTWVSLKDGKVVNLDHAFVVCDD</sequence>
<protein>
    <submittedName>
        <fullName evidence="2">Uncharacterized protein</fullName>
    </submittedName>
</protein>
<comment type="caution">
    <text evidence="2">The sequence shown here is derived from an EMBL/GenBank/DDBJ whole genome shotgun (WGS) entry which is preliminary data.</text>
</comment>
<evidence type="ECO:0000313" key="2">
    <source>
        <dbReference type="EMBL" id="KAJ5101687.1"/>
    </source>
</evidence>
<dbReference type="GeneID" id="81393659"/>
<proteinExistence type="predicted"/>
<feature type="signal peptide" evidence="1">
    <location>
        <begin position="1"/>
        <end position="20"/>
    </location>
</feature>
<gene>
    <name evidence="2" type="ORF">NUU61_003909</name>
</gene>
<organism evidence="2 3">
    <name type="scientific">Penicillium alfredii</name>
    <dbReference type="NCBI Taxonomy" id="1506179"/>
    <lineage>
        <taxon>Eukaryota</taxon>
        <taxon>Fungi</taxon>
        <taxon>Dikarya</taxon>
        <taxon>Ascomycota</taxon>
        <taxon>Pezizomycotina</taxon>
        <taxon>Eurotiomycetes</taxon>
        <taxon>Eurotiomycetidae</taxon>
        <taxon>Eurotiales</taxon>
        <taxon>Aspergillaceae</taxon>
        <taxon>Penicillium</taxon>
    </lineage>
</organism>
<dbReference type="AlphaFoldDB" id="A0A9W9KE47"/>
<dbReference type="Proteomes" id="UP001141434">
    <property type="component" value="Unassembled WGS sequence"/>
</dbReference>
<name>A0A9W9KE47_9EURO</name>
<evidence type="ECO:0000256" key="1">
    <source>
        <dbReference type="SAM" id="SignalP"/>
    </source>
</evidence>
<dbReference type="RefSeq" id="XP_056512518.1">
    <property type="nucleotide sequence ID" value="XM_056654491.1"/>
</dbReference>